<proteinExistence type="inferred from homology"/>
<keyword evidence="5" id="KW-0460">Magnesium</keyword>
<dbReference type="InterPro" id="IPR050256">
    <property type="entry name" value="Glycosyltransferase_2"/>
</dbReference>
<evidence type="ECO:0000259" key="6">
    <source>
        <dbReference type="Pfam" id="PF00535"/>
    </source>
</evidence>
<dbReference type="AlphaFoldDB" id="A0A6J7HGI1"/>
<evidence type="ECO:0000256" key="5">
    <source>
        <dbReference type="ARBA" id="ARBA00022842"/>
    </source>
</evidence>
<comment type="cofactor">
    <cofactor evidence="1">
        <name>Mg(2+)</name>
        <dbReference type="ChEBI" id="CHEBI:18420"/>
    </cofactor>
</comment>
<name>A0A6J7HGI1_9ZZZZ</name>
<dbReference type="PANTHER" id="PTHR48090:SF10">
    <property type="entry name" value="GLUCOSYL-3-PHOSPHOGLYCERATE SYNTHASE"/>
    <property type="match status" value="1"/>
</dbReference>
<dbReference type="PANTHER" id="PTHR48090">
    <property type="entry name" value="UNDECAPRENYL-PHOSPHATE 4-DEOXY-4-FORMAMIDO-L-ARABINOSE TRANSFERASE-RELATED"/>
    <property type="match status" value="1"/>
</dbReference>
<feature type="domain" description="Glycosyltransferase 2-like" evidence="6">
    <location>
        <begin position="8"/>
        <end position="127"/>
    </location>
</feature>
<evidence type="ECO:0000256" key="1">
    <source>
        <dbReference type="ARBA" id="ARBA00001946"/>
    </source>
</evidence>
<comment type="similarity">
    <text evidence="2">Belongs to the glycosyltransferase 2 family.</text>
</comment>
<accession>A0A6J7HGI1</accession>
<evidence type="ECO:0000313" key="7">
    <source>
        <dbReference type="EMBL" id="CAB4917776.1"/>
    </source>
</evidence>
<keyword evidence="4" id="KW-0808">Transferase</keyword>
<dbReference type="InterPro" id="IPR029044">
    <property type="entry name" value="Nucleotide-diphossugar_trans"/>
</dbReference>
<gene>
    <name evidence="7" type="ORF">UFOPK3674_00338</name>
</gene>
<dbReference type="Pfam" id="PF00535">
    <property type="entry name" value="Glycos_transf_2"/>
    <property type="match status" value="1"/>
</dbReference>
<evidence type="ECO:0000256" key="3">
    <source>
        <dbReference type="ARBA" id="ARBA00022676"/>
    </source>
</evidence>
<protein>
    <submittedName>
        <fullName evidence="7">Unannotated protein</fullName>
    </submittedName>
</protein>
<dbReference type="EMBL" id="CAFBMX010000002">
    <property type="protein sequence ID" value="CAB4917776.1"/>
    <property type="molecule type" value="Genomic_DNA"/>
</dbReference>
<dbReference type="GO" id="GO:0016757">
    <property type="term" value="F:glycosyltransferase activity"/>
    <property type="evidence" value="ECO:0007669"/>
    <property type="project" value="UniProtKB-KW"/>
</dbReference>
<dbReference type="Gene3D" id="3.90.550.10">
    <property type="entry name" value="Spore Coat Polysaccharide Biosynthesis Protein SpsA, Chain A"/>
    <property type="match status" value="1"/>
</dbReference>
<organism evidence="7">
    <name type="scientific">freshwater metagenome</name>
    <dbReference type="NCBI Taxonomy" id="449393"/>
    <lineage>
        <taxon>unclassified sequences</taxon>
        <taxon>metagenomes</taxon>
        <taxon>ecological metagenomes</taxon>
    </lineage>
</organism>
<dbReference type="InterPro" id="IPR001173">
    <property type="entry name" value="Glyco_trans_2-like"/>
</dbReference>
<dbReference type="SUPFAM" id="SSF53448">
    <property type="entry name" value="Nucleotide-diphospho-sugar transferases"/>
    <property type="match status" value="1"/>
</dbReference>
<evidence type="ECO:0000256" key="4">
    <source>
        <dbReference type="ARBA" id="ARBA00022679"/>
    </source>
</evidence>
<sequence>MDATSLAVVIAARDEADRIGVTVAAVREAFPGALVVVGDDGSRDATAEVARAAGAQVVSLPRPEGKGGAASLAAELALAAGPATILLCDADLGTSAAGLAVLVEAVERDECDLAIAIFARKVGGGFGIAVGFAHWAILKLTGLDLQAPISGQRAMRAETLDVVTPFAPRFGMEIGMTVDAARAGFRVQEIPVELEHRATGRTWRGFRHRFRQLRDFVPVYLARRRVR</sequence>
<evidence type="ECO:0000256" key="2">
    <source>
        <dbReference type="ARBA" id="ARBA00006739"/>
    </source>
</evidence>
<reference evidence="7" key="1">
    <citation type="submission" date="2020-05" db="EMBL/GenBank/DDBJ databases">
        <authorList>
            <person name="Chiriac C."/>
            <person name="Salcher M."/>
            <person name="Ghai R."/>
            <person name="Kavagutti S V."/>
        </authorList>
    </citation>
    <scope>NUCLEOTIDE SEQUENCE</scope>
</reference>
<keyword evidence="3" id="KW-0328">Glycosyltransferase</keyword>